<dbReference type="OrthoDB" id="635358at2"/>
<dbReference type="NCBIfam" id="TIGR04131">
    <property type="entry name" value="Bac_Flav_CTERM"/>
    <property type="match status" value="1"/>
</dbReference>
<feature type="chain" id="PRO_5020798696" evidence="1">
    <location>
        <begin position="20"/>
        <end position="1129"/>
    </location>
</feature>
<gene>
    <name evidence="3" type="ORF">EYS08_07045</name>
</gene>
<name>A0A4Q9HE85_9SPHI</name>
<dbReference type="InterPro" id="IPR011050">
    <property type="entry name" value="Pectin_lyase_fold/virulence"/>
</dbReference>
<dbReference type="RefSeq" id="WP_131029359.1">
    <property type="nucleotide sequence ID" value="NZ_SIXF01000005.1"/>
</dbReference>
<evidence type="ECO:0000256" key="1">
    <source>
        <dbReference type="SAM" id="SignalP"/>
    </source>
</evidence>
<comment type="caution">
    <text evidence="3">The sequence shown here is derived from an EMBL/GenBank/DDBJ whole genome shotgun (WGS) entry which is preliminary data.</text>
</comment>
<reference evidence="3 4" key="1">
    <citation type="submission" date="2019-02" db="EMBL/GenBank/DDBJ databases">
        <title>Pedobacter kyonggii whole genome sequence analysis.</title>
        <authorList>
            <person name="Dahal R.H."/>
        </authorList>
    </citation>
    <scope>NUCLEOTIDE SEQUENCE [LARGE SCALE GENOMIC DNA]</scope>
    <source>
        <strain evidence="3 4">K-4-11-1</strain>
    </source>
</reference>
<accession>A0A4Q9HE85</accession>
<dbReference type="Pfam" id="PF19081">
    <property type="entry name" value="Ig_7"/>
    <property type="match status" value="1"/>
</dbReference>
<feature type="signal peptide" evidence="1">
    <location>
        <begin position="1"/>
        <end position="19"/>
    </location>
</feature>
<dbReference type="Pfam" id="PF13585">
    <property type="entry name" value="CHU_C"/>
    <property type="match status" value="1"/>
</dbReference>
<evidence type="ECO:0000313" key="4">
    <source>
        <dbReference type="Proteomes" id="UP000291819"/>
    </source>
</evidence>
<dbReference type="InterPro" id="IPR044023">
    <property type="entry name" value="Ig_7"/>
</dbReference>
<evidence type="ECO:0000313" key="3">
    <source>
        <dbReference type="EMBL" id="TBO43105.1"/>
    </source>
</evidence>
<dbReference type="AlphaFoldDB" id="A0A4Q9HE85"/>
<dbReference type="InterPro" id="IPR013783">
    <property type="entry name" value="Ig-like_fold"/>
</dbReference>
<feature type="domain" description="Ig-like" evidence="2">
    <location>
        <begin position="963"/>
        <end position="1038"/>
    </location>
</feature>
<evidence type="ECO:0000259" key="2">
    <source>
        <dbReference type="Pfam" id="PF19081"/>
    </source>
</evidence>
<sequence length="1129" mass="121981">MFRLLFLLLFLSTFGVVHAEIFTVSSQLDSGPGTLREALEKAGANGSAETDYIHFAATARLISLKSPLILSSHLVIDGTTLPGAALGLSDAKVTIETVIPYTDYTDRTALKGTAINHLEIYGLSFSNFSAGGRGASPIYIAQCTNITIGAVGKGNIFLTCDYDVYLFKCKTVKVSANWFGIAADKKTAVGPAFGGTLNFRLCDDIMVGGDTKEEGNLWGFRDYGVMISGINPTTQAVEATGEKCIVKNNSFGVESVSVGIGARGYIQDFRNVELINNTFLGSGGFDFKNIYNSGKIQGNRMGIGSDGSKSYVYSTIDLENCSNMIIGGKNPGEENVMANRVSFGPGTPGVSANNCGDILLQRNAIYCISSMPITYKSEKSKVEIPVIKIDEYDNGTLKGTATPNAEIEVFSDGECYQCDAKKYLGSTFADAQGNWKMTIPPNVGFTASATLNNRTSEFLGMGLQMGNYIIKQPTCGQANGSITGIVVQGATAIEWRNAEKKLVGTNADLKGLLPGTYSFTAFLGTACKTQTFTWELKDITPQLYTALMKTQPATCSLENGGISNVFLSNLETAKTKSISWLNDADEVKGTALALQNVKGGNYRLKVVTTDDCTVVFGPFNIPAEGAPVADLTKMLTEHADCDRKNGSITGLIGSGKGAITFIWRNEKQDIVGAEADLRGVPAGKYTVEVKDQGTCGSLFYSFIIEEKNGITVDDSAYDLRNAGCTTNDGWIKNLKISSSDRLTYKWTNDAGLDIGHQIDVVNLSPGKYKLTIANTYCIKTLEYNIIRQSAKIFPELTYKITDAACGEDSGMITVQTSGIDAGTKLRWTDATGATIGHTNTIMGLKTGKYSLFLTDEKECEQHFKDYTVLRIEPLVMDLAEVNNQADHCAMGLGAISNIMIKGGVAPYQYEWLNDREEVVGRLPILANIPYGFYKLRVTDNSGSICNFVEKGFVIENIGEEIEAPAVADVKLCSEGEGTIRVLNPVAGNYKLYQFETGGQALMENNTGLFTLEMVKSKSYFLSLANGNCESKRTAVPVTFAEKAVDVPSSFSPNGDGANDTWIIKNIEQYPQVIIKVFNRLGNVVFNSRGYGIPFDGQSNGKILPVGVYYYTIHLATNCKSISGSLMLMR</sequence>
<keyword evidence="1" id="KW-0732">Signal</keyword>
<proteinExistence type="predicted"/>
<dbReference type="Proteomes" id="UP000291819">
    <property type="component" value="Unassembled WGS sequence"/>
</dbReference>
<dbReference type="SUPFAM" id="SSF51126">
    <property type="entry name" value="Pectin lyase-like"/>
    <property type="match status" value="1"/>
</dbReference>
<dbReference type="Gene3D" id="2.60.40.10">
    <property type="entry name" value="Immunoglobulins"/>
    <property type="match status" value="1"/>
</dbReference>
<protein>
    <submittedName>
        <fullName evidence="3">Gliding motility-associated C-terminal domain-containing protein</fullName>
    </submittedName>
</protein>
<keyword evidence="4" id="KW-1185">Reference proteome</keyword>
<dbReference type="EMBL" id="SIXF01000005">
    <property type="protein sequence ID" value="TBO43105.1"/>
    <property type="molecule type" value="Genomic_DNA"/>
</dbReference>
<dbReference type="InterPro" id="IPR026341">
    <property type="entry name" value="T9SS_type_B"/>
</dbReference>
<organism evidence="3 4">
    <name type="scientific">Pedobacter kyonggii</name>
    <dbReference type="NCBI Taxonomy" id="1926871"/>
    <lineage>
        <taxon>Bacteria</taxon>
        <taxon>Pseudomonadati</taxon>
        <taxon>Bacteroidota</taxon>
        <taxon>Sphingobacteriia</taxon>
        <taxon>Sphingobacteriales</taxon>
        <taxon>Sphingobacteriaceae</taxon>
        <taxon>Pedobacter</taxon>
    </lineage>
</organism>